<dbReference type="InterPro" id="IPR031315">
    <property type="entry name" value="LNS2/PITP"/>
</dbReference>
<feature type="region of interest" description="Disordered" evidence="5">
    <location>
        <begin position="83"/>
        <end position="125"/>
    </location>
</feature>
<dbReference type="EC" id="3.1.3.4" evidence="3"/>
<dbReference type="SUPFAM" id="SSF56784">
    <property type="entry name" value="HAD-like"/>
    <property type="match status" value="1"/>
</dbReference>
<comment type="caution">
    <text evidence="7">The sequence shown here is derived from an EMBL/GenBank/DDBJ whole genome shotgun (WGS) entry which is preliminary data.</text>
</comment>
<dbReference type="AlphaFoldDB" id="A0A2P4Z2Q2"/>
<reference evidence="7 8" key="1">
    <citation type="submission" date="2014-04" db="EMBL/GenBank/DDBJ databases">
        <title>Comparative Genomics of Cryptosporidium Species.</title>
        <authorList>
            <person name="Silva J.C."/>
            <person name="Su Q."/>
            <person name="Chalmers R."/>
            <person name="Chibucos M.C."/>
            <person name="Elwin K."/>
            <person name="Godinez A."/>
            <person name="Guo F."/>
            <person name="Huynh K."/>
            <person name="Orvis J."/>
            <person name="Ott S."/>
            <person name="Sadzewicz L."/>
            <person name="Sengamalay N."/>
            <person name="Shetty A."/>
            <person name="Sun M."/>
            <person name="Tallon L."/>
            <person name="Xiao L."/>
            <person name="Zhang H."/>
            <person name="Fraser C.M."/>
            <person name="Zhu G."/>
            <person name="Kissinger J."/>
            <person name="Widmer G."/>
        </authorList>
    </citation>
    <scope>NUCLEOTIDE SEQUENCE [LARGE SCALE GENOMIC DNA]</scope>
    <source>
        <strain evidence="7 8">UKMEL1</strain>
    </source>
</reference>
<evidence type="ECO:0000259" key="6">
    <source>
        <dbReference type="SMART" id="SM00775"/>
    </source>
</evidence>
<comment type="similarity">
    <text evidence="2">Belongs to the lipin family.</text>
</comment>
<feature type="compositionally biased region" description="Polar residues" evidence="5">
    <location>
        <begin position="110"/>
        <end position="124"/>
    </location>
</feature>
<dbReference type="OrthoDB" id="4567at2759"/>
<evidence type="ECO:0000256" key="1">
    <source>
        <dbReference type="ARBA" id="ARBA00001946"/>
    </source>
</evidence>
<gene>
    <name evidence="7" type="ORF">CmeUKMEL1_11600</name>
</gene>
<dbReference type="Pfam" id="PF04571">
    <property type="entry name" value="Lipin_N"/>
    <property type="match status" value="1"/>
</dbReference>
<accession>A0A2P4Z2Q2</accession>
<dbReference type="SMART" id="SM00775">
    <property type="entry name" value="LNS2"/>
    <property type="match status" value="1"/>
</dbReference>
<organism evidence="7 8">
    <name type="scientific">Cryptosporidium meleagridis</name>
    <dbReference type="NCBI Taxonomy" id="93969"/>
    <lineage>
        <taxon>Eukaryota</taxon>
        <taxon>Sar</taxon>
        <taxon>Alveolata</taxon>
        <taxon>Apicomplexa</taxon>
        <taxon>Conoidasida</taxon>
        <taxon>Coccidia</taxon>
        <taxon>Eucoccidiorida</taxon>
        <taxon>Eimeriorina</taxon>
        <taxon>Cryptosporidiidae</taxon>
        <taxon>Cryptosporidium</taxon>
    </lineage>
</organism>
<dbReference type="VEuPathDB" id="CryptoDB:CmeUKMEL1_11600"/>
<dbReference type="PANTHER" id="PTHR12181:SF12">
    <property type="entry name" value="PHOSPHATIDATE PHOSPHATASE"/>
    <property type="match status" value="1"/>
</dbReference>
<evidence type="ECO:0000313" key="8">
    <source>
        <dbReference type="Proteomes" id="UP000236928"/>
    </source>
</evidence>
<keyword evidence="4" id="KW-0378">Hydrolase</keyword>
<dbReference type="InterPro" id="IPR031703">
    <property type="entry name" value="Lipin_mid"/>
</dbReference>
<evidence type="ECO:0000313" key="7">
    <source>
        <dbReference type="EMBL" id="POM84279.1"/>
    </source>
</evidence>
<sequence length="745" mass="83225">MWGRIVSSVSSVLDINQATLSGCIDIIVVPQADGTLQSTPFHVRFGKAKLLKSREKNVSINVNGNDIPLKMKLGAAGEAYFIHQDDPPEDSFENISSPTESRESSPSDVEISTPSQPANNSGLNMSHAKSFETTVEYRNKTDSTDPSNFTNIETENENSQNLNEVFQRYNITLSLCGHLLYGDEEGSRHDEYVFQSNIISFEQFENDPDLWYHSCLVAVIDGKPPYYPIKAFYPVITSIIAFGKPPSTQALKKFLGVPEKSSKKVRSSSDCGIINSNFDQIGGNHRANRCLSSTLPLSSKSHIQGCLTAPVSVDNCEVSSFESIESISSSPNLIRMDNPTNTPDCIYLCRSKPPVKYLRHSLRPTSDQLKSMNLKWGANRVTYTVESSLQGRKTVSGTIYLWPPDSRIVVSDVDGTITRSDVLGQLMPIVGKDWSHQGVAELMTNIESNGYKIVYLTARAIGQADATRDFLFGLKQVGNSGNVTLPDGPVFLSPDRLFPSFKREVIDRKPYIFKIAALRDIRNLFPIYRNPLYAGFGNRDTDYRSYSHVGIPEGKIFIIDPKGVIHHINKTYAKTYETLSEIVEYMFPPLSESTKNNLNKDTCNFIENDDNQLDILDDQVRRNYKLLQHSALDGGCDWLTCTCNLENIDQDQIIYNSFNYWRVDPIDMLSKTSNTIDVNLSSKSKAIDAECGDGIEDNNSDCSMNINSYKTATAMSNYFSSMDASEIVSNFQFSHTIESMIESEL</sequence>
<keyword evidence="8" id="KW-1185">Reference proteome</keyword>
<dbReference type="GO" id="GO:0008195">
    <property type="term" value="F:phosphatidate phosphatase activity"/>
    <property type="evidence" value="ECO:0007669"/>
    <property type="project" value="UniProtKB-EC"/>
</dbReference>
<dbReference type="InterPro" id="IPR013209">
    <property type="entry name" value="LNS2"/>
</dbReference>
<dbReference type="InterPro" id="IPR026058">
    <property type="entry name" value="LIPIN"/>
</dbReference>
<evidence type="ECO:0000256" key="4">
    <source>
        <dbReference type="ARBA" id="ARBA00022801"/>
    </source>
</evidence>
<feature type="domain" description="LNS2/PITP" evidence="6">
    <location>
        <begin position="408"/>
        <end position="568"/>
    </location>
</feature>
<dbReference type="InterPro" id="IPR036412">
    <property type="entry name" value="HAD-like_sf"/>
</dbReference>
<dbReference type="PANTHER" id="PTHR12181">
    <property type="entry name" value="LIPIN"/>
    <property type="match status" value="1"/>
</dbReference>
<dbReference type="Pfam" id="PF16876">
    <property type="entry name" value="Lipin_mid"/>
    <property type="match status" value="1"/>
</dbReference>
<protein>
    <recommendedName>
        <fullName evidence="3">phosphatidate phosphatase</fullName>
        <ecNumber evidence="3">3.1.3.4</ecNumber>
    </recommendedName>
</protein>
<dbReference type="Proteomes" id="UP000236928">
    <property type="component" value="Unassembled WGS sequence"/>
</dbReference>
<proteinExistence type="inferred from homology"/>
<dbReference type="Pfam" id="PF08235">
    <property type="entry name" value="LNS2"/>
    <property type="match status" value="1"/>
</dbReference>
<evidence type="ECO:0000256" key="3">
    <source>
        <dbReference type="ARBA" id="ARBA00012638"/>
    </source>
</evidence>
<evidence type="ECO:0000256" key="5">
    <source>
        <dbReference type="SAM" id="MobiDB-lite"/>
    </source>
</evidence>
<dbReference type="EMBL" id="JIBK01000041">
    <property type="protein sequence ID" value="POM84279.1"/>
    <property type="molecule type" value="Genomic_DNA"/>
</dbReference>
<comment type="cofactor">
    <cofactor evidence="1">
        <name>Mg(2+)</name>
        <dbReference type="ChEBI" id="CHEBI:18420"/>
    </cofactor>
</comment>
<name>A0A2P4Z2Q2_9CRYT</name>
<evidence type="ECO:0000256" key="2">
    <source>
        <dbReference type="ARBA" id="ARBA00005476"/>
    </source>
</evidence>
<dbReference type="InterPro" id="IPR007651">
    <property type="entry name" value="Lipin_N"/>
</dbReference>